<evidence type="ECO:0000313" key="4">
    <source>
        <dbReference type="EMBL" id="QDV81394.1"/>
    </source>
</evidence>
<organism evidence="4 5">
    <name type="scientific">Stieleria magnilauensis</name>
    <dbReference type="NCBI Taxonomy" id="2527963"/>
    <lineage>
        <taxon>Bacteria</taxon>
        <taxon>Pseudomonadati</taxon>
        <taxon>Planctomycetota</taxon>
        <taxon>Planctomycetia</taxon>
        <taxon>Pirellulales</taxon>
        <taxon>Pirellulaceae</taxon>
        <taxon>Stieleria</taxon>
    </lineage>
</organism>
<evidence type="ECO:0000313" key="5">
    <source>
        <dbReference type="Proteomes" id="UP000318081"/>
    </source>
</evidence>
<gene>
    <name evidence="4" type="ORF">TBK1r_03090</name>
</gene>
<reference evidence="4 5" key="1">
    <citation type="submission" date="2019-02" db="EMBL/GenBank/DDBJ databases">
        <title>Deep-cultivation of Planctomycetes and their phenomic and genomic characterization uncovers novel biology.</title>
        <authorList>
            <person name="Wiegand S."/>
            <person name="Jogler M."/>
            <person name="Boedeker C."/>
            <person name="Pinto D."/>
            <person name="Vollmers J."/>
            <person name="Rivas-Marin E."/>
            <person name="Kohn T."/>
            <person name="Peeters S.H."/>
            <person name="Heuer A."/>
            <person name="Rast P."/>
            <person name="Oberbeckmann S."/>
            <person name="Bunk B."/>
            <person name="Jeske O."/>
            <person name="Meyerdierks A."/>
            <person name="Storesund J.E."/>
            <person name="Kallscheuer N."/>
            <person name="Luecker S."/>
            <person name="Lage O.M."/>
            <person name="Pohl T."/>
            <person name="Merkel B.J."/>
            <person name="Hornburger P."/>
            <person name="Mueller R.-W."/>
            <person name="Bruemmer F."/>
            <person name="Labrenz M."/>
            <person name="Spormann A.M."/>
            <person name="Op den Camp H."/>
            <person name="Overmann J."/>
            <person name="Amann R."/>
            <person name="Jetten M.S.M."/>
            <person name="Mascher T."/>
            <person name="Medema M.H."/>
            <person name="Devos D.P."/>
            <person name="Kaster A.-K."/>
            <person name="Ovreas L."/>
            <person name="Rohde M."/>
            <person name="Galperin M.Y."/>
            <person name="Jogler C."/>
        </authorList>
    </citation>
    <scope>NUCLEOTIDE SEQUENCE [LARGE SCALE GENOMIC DNA]</scope>
    <source>
        <strain evidence="4 5">TBK1r</strain>
    </source>
</reference>
<protein>
    <recommendedName>
        <fullName evidence="6">Calcineurin-like phosphoesterase domain-containing protein</fullName>
    </recommendedName>
</protein>
<accession>A0ABX5XHP4</accession>
<dbReference type="Proteomes" id="UP000318081">
    <property type="component" value="Chromosome"/>
</dbReference>
<dbReference type="InterPro" id="IPR004843">
    <property type="entry name" value="Calcineurin-like_PHP"/>
</dbReference>
<dbReference type="SUPFAM" id="SSF56300">
    <property type="entry name" value="Metallo-dependent phosphatases"/>
    <property type="match status" value="1"/>
</dbReference>
<evidence type="ECO:0000259" key="2">
    <source>
        <dbReference type="Pfam" id="PF00149"/>
    </source>
</evidence>
<feature type="domain" description="STAND NTPase 4 small alpha/beta" evidence="3">
    <location>
        <begin position="639"/>
        <end position="693"/>
    </location>
</feature>
<evidence type="ECO:0000256" key="1">
    <source>
        <dbReference type="SAM" id="MobiDB-lite"/>
    </source>
</evidence>
<proteinExistence type="predicted"/>
<feature type="compositionally biased region" description="Basic and acidic residues" evidence="1">
    <location>
        <begin position="1053"/>
        <end position="1062"/>
    </location>
</feature>
<dbReference type="Pfam" id="PF24406">
    <property type="entry name" value="nSTAND_NTPase4"/>
    <property type="match status" value="1"/>
</dbReference>
<feature type="domain" description="Calcineurin-like phosphoesterase" evidence="2">
    <location>
        <begin position="2"/>
        <end position="240"/>
    </location>
</feature>
<dbReference type="RefSeq" id="WP_145207199.1">
    <property type="nucleotide sequence ID" value="NZ_CP036432.1"/>
</dbReference>
<dbReference type="Gene3D" id="3.40.50.300">
    <property type="entry name" value="P-loop containing nucleotide triphosphate hydrolases"/>
    <property type="match status" value="1"/>
</dbReference>
<dbReference type="InterPro" id="IPR027417">
    <property type="entry name" value="P-loop_NTPase"/>
</dbReference>
<dbReference type="Gene3D" id="3.60.21.10">
    <property type="match status" value="1"/>
</dbReference>
<keyword evidence="5" id="KW-1185">Reference proteome</keyword>
<feature type="region of interest" description="Disordered" evidence="1">
    <location>
        <begin position="1043"/>
        <end position="1062"/>
    </location>
</feature>
<evidence type="ECO:0008006" key="6">
    <source>
        <dbReference type="Google" id="ProtNLM"/>
    </source>
</evidence>
<sequence>MIRLVHLADVHFGGGESKLHERIDSIARVACMKMPEDCESIVLLFNGDLANSGGSKEFAQAACFIEPLVKKVSDLAMDRFVVHTLVTSGNHDCEFSGDQELRDLGLSTLAPERPAPSVEKAAISPLNNFFHFINNLNIVVSSAITEEHPYFREYRIDLSDASVQFYLLNSAWMSKRKEKANEATFPLELLPKADSSSATTSIVAMHHPLNWFRMPDTRSQLRNWIEKSADLLITGHEHTPRESSTSSEQIVISHCEGGALQEWDGGESSCFQVLDIDIGGKKASVVRYEYTENQKSYKATSAQTLPMDNPGNEAQPRRHRPAFRDWLEDPMLPIQIANKGQLRLQDFFLYPDLNDYSNSIAPEDRKLVPGSRVFEKLLESERVLLTGDDTCGKTAMARQLVAEMHGKGKIPVYLEAKAFEKTRSKRTVEDVVSKAIKRQYVDLTYESILQRFPNELTIIVDDFHTLYTSGTRPTKTIEFLDEIASHVVIFASEELVLCESQGASGDFGGYANYAKFQIKEFGQLRLEMLAKKWVLLSSAGKSLSPEQLQKEVVKLTKQIQNVLSADVIPHQPWILIVLLQQSEENDQIILKNGSYGHMYQAIVTAALSRSKLGSLELTGKFTYLGKFAYEIFCSSGDVMSLRNAKKFHDGYCEQKDVPLEFEATLKDFVEAGILRSSDEGIRIVSRYATCFFIAWHLNRNLHESWAKTAVRELCLKLYDPISANTLLFLAHLNSSPFITDTIQKAAAEIFANVTMTDLDSDVDELNKLGGTSGRLTLPNSEPEKNRKAFIEEKEKGSGIAVSEAANDLQMAAIIDPVEKEGTFVEQMHEIQSAYKMIRILGQVLKNEADAADSDWKVAIVDEVFRLSRRMLGSGFSELYEVDRWRKVAEIRIKDQLIKQHAHSEKTTGRKRDPRYLKAKLADEKLTIRAEREIISICWLACFTVVKVVAEATGARALTGTFEKVVSSDSSIPNQLYQLDVLMEHGREFPMDEAIRLKTELKDNRFGTVLFQSLIAHHFYLYQTRFDVMQRICSKMDIKLDGRKALRPGRKSRKPELPKLGRK</sequence>
<dbReference type="InterPro" id="IPR057123">
    <property type="entry name" value="STAND_NTPase4_dom"/>
</dbReference>
<dbReference type="EMBL" id="CP036432">
    <property type="protein sequence ID" value="QDV81394.1"/>
    <property type="molecule type" value="Genomic_DNA"/>
</dbReference>
<dbReference type="InterPro" id="IPR029052">
    <property type="entry name" value="Metallo-depent_PP-like"/>
</dbReference>
<dbReference type="Pfam" id="PF00149">
    <property type="entry name" value="Metallophos"/>
    <property type="match status" value="1"/>
</dbReference>
<name>A0ABX5XHP4_9BACT</name>
<evidence type="ECO:0000259" key="3">
    <source>
        <dbReference type="Pfam" id="PF24406"/>
    </source>
</evidence>